<dbReference type="KEGG" id="vg:77931413"/>
<dbReference type="Proteomes" id="UP000327392">
    <property type="component" value="Segment"/>
</dbReference>
<reference evidence="1 2" key="1">
    <citation type="submission" date="2019-07" db="EMBL/GenBank/DDBJ databases">
        <authorList>
            <person name="Mandava P."/>
            <person name="Ferry J.C."/>
            <person name="Fallon S.M."/>
            <person name="Hajdenberg M."/>
            <person name="Sharma E."/>
            <person name="Shaffer C.D."/>
            <person name="Weston-Hafer K.A."/>
            <person name="Garlena R.A."/>
            <person name="Russell D.A."/>
            <person name="Pope W.H."/>
            <person name="Jacobs-Sera D."/>
            <person name="Hatfull G.F."/>
        </authorList>
    </citation>
    <scope>NUCLEOTIDE SEQUENCE [LARGE SCALE GENOMIC DNA]</scope>
</reference>
<keyword evidence="2" id="KW-1185">Reference proteome</keyword>
<proteinExistence type="predicted"/>
<dbReference type="RefSeq" id="YP_010655550.1">
    <property type="nucleotide sequence ID" value="NC_070829.1"/>
</dbReference>
<accession>A0A5J6D751</accession>
<protein>
    <submittedName>
        <fullName evidence="1">Uncharacterized protein</fullName>
    </submittedName>
</protein>
<organism evidence="1 2">
    <name type="scientific">Streptomyces phage Zuko</name>
    <dbReference type="NCBI Taxonomy" id="2601695"/>
    <lineage>
        <taxon>Viruses</taxon>
        <taxon>Duplodnaviria</taxon>
        <taxon>Heunggongvirae</taxon>
        <taxon>Uroviricota</taxon>
        <taxon>Caudoviricetes</taxon>
        <taxon>Zukovirus</taxon>
        <taxon>Zukovirus zuko</taxon>
    </lineage>
</organism>
<name>A0A5J6D751_9CAUD</name>
<evidence type="ECO:0000313" key="2">
    <source>
        <dbReference type="Proteomes" id="UP000327392"/>
    </source>
</evidence>
<gene>
    <name evidence="1" type="primary">59</name>
    <name evidence="1" type="ORF">SEA_ZUKO_59</name>
</gene>
<dbReference type="EMBL" id="MN204493">
    <property type="protein sequence ID" value="QEQ93637.1"/>
    <property type="molecule type" value="Genomic_DNA"/>
</dbReference>
<dbReference type="GeneID" id="77931413"/>
<sequence length="188" mass="22177">MSDAFQELLARATRQPLWEQVENTGQSEGEEPPTYDRLMDLLRRLEDQPWPEPEPVHPHVREVYREILADAQASALDVFEVERRDGETRAQAKTRIMLEAYSLEGSPIRDTDLWRLRAQYVWIKSYVQGRGQGLRYDTDNWVHFYNRYGMGGQDPEYMIGLRKSTVQEMMRRSMIESQSLWAMRLLGH</sequence>
<evidence type="ECO:0000313" key="1">
    <source>
        <dbReference type="EMBL" id="QEQ93637.1"/>
    </source>
</evidence>